<name>A0AAN1YAL7_9ENTR</name>
<reference evidence="1" key="1">
    <citation type="submission" date="2022-07" db="EMBL/GenBank/DDBJ databases">
        <title>Complete genome sequence of carbapenem-resistant Klebsiella spp. in Japan.</title>
        <authorList>
            <person name="Maehana S."/>
            <person name="Suzuki M."/>
            <person name="Kitasato H."/>
        </authorList>
    </citation>
    <scope>NUCLEOTIDE SEQUENCE</scope>
    <source>
        <strain evidence="1">KAM644</strain>
        <plasmid evidence="1">pKAM644_3</plasmid>
    </source>
</reference>
<geneLocation type="plasmid" evidence="1 2">
    <name>pKAM644_3</name>
</geneLocation>
<dbReference type="Proteomes" id="UP001058353">
    <property type="component" value="Plasmid pKAM644_3"/>
</dbReference>
<organism evidence="1 2">
    <name type="scientific">Klebsiella quasipneumoniae subsp. quasipneumoniae</name>
    <dbReference type="NCBI Taxonomy" id="1667327"/>
    <lineage>
        <taxon>Bacteria</taxon>
        <taxon>Pseudomonadati</taxon>
        <taxon>Pseudomonadota</taxon>
        <taxon>Gammaproteobacteria</taxon>
        <taxon>Enterobacterales</taxon>
        <taxon>Enterobacteriaceae</taxon>
        <taxon>Klebsiella/Raoultella group</taxon>
        <taxon>Klebsiella</taxon>
        <taxon>Klebsiella pneumoniae complex</taxon>
    </lineage>
</organism>
<evidence type="ECO:0000313" key="2">
    <source>
        <dbReference type="Proteomes" id="UP001058353"/>
    </source>
</evidence>
<keyword evidence="1" id="KW-0614">Plasmid</keyword>
<sequence length="58" mass="6066">MEEITISIGCYAMARDWSVLEAPASKPGMSTVGDNDLNFASSVILAALCLLYAIPSAS</sequence>
<dbReference type="EMBL" id="AP026410">
    <property type="protein sequence ID" value="BDO16601.1"/>
    <property type="molecule type" value="Genomic_DNA"/>
</dbReference>
<evidence type="ECO:0000313" key="1">
    <source>
        <dbReference type="EMBL" id="BDO16601.1"/>
    </source>
</evidence>
<proteinExistence type="predicted"/>
<accession>A0AAN1YAL7</accession>
<gene>
    <name evidence="1" type="ORF">KAM644c_56670</name>
</gene>
<dbReference type="AlphaFoldDB" id="A0AAN1YAL7"/>
<protein>
    <submittedName>
        <fullName evidence="1">Uncharacterized protein</fullName>
    </submittedName>
</protein>